<keyword evidence="5 8" id="KW-0564">Palmitate</keyword>
<evidence type="ECO:0000256" key="6">
    <source>
        <dbReference type="ARBA" id="ARBA00023237"/>
    </source>
</evidence>
<keyword evidence="3 8" id="KW-0812">Transmembrane</keyword>
<keyword evidence="2 8" id="KW-1134">Transmembrane beta strand</keyword>
<proteinExistence type="inferred from homology"/>
<dbReference type="PANTHER" id="PTHR30203:SF33">
    <property type="entry name" value="BLR4455 PROTEIN"/>
    <property type="match status" value="1"/>
</dbReference>
<keyword evidence="11" id="KW-1185">Reference proteome</keyword>
<reference evidence="10 11" key="1">
    <citation type="submission" date="2018-06" db="EMBL/GenBank/DDBJ databases">
        <title>Pseudomonas jilinensis sp. nov., isolated from the production water of Jilin Oilfield in China.</title>
        <authorList>
            <person name="Wang J."/>
        </authorList>
    </citation>
    <scope>NUCLEOTIDE SEQUENCE [LARGE SCALE GENOMIC DNA]</scope>
    <source>
        <strain evidence="10 11">JS15-10A1</strain>
    </source>
</reference>
<dbReference type="OrthoDB" id="9770517at2"/>
<feature type="region of interest" description="Disordered" evidence="9">
    <location>
        <begin position="117"/>
        <end position="142"/>
    </location>
</feature>
<accession>A0A396RUB6</accession>
<protein>
    <submittedName>
        <fullName evidence="10">RND transporter</fullName>
    </submittedName>
</protein>
<dbReference type="GO" id="GO:0015562">
    <property type="term" value="F:efflux transmembrane transporter activity"/>
    <property type="evidence" value="ECO:0007669"/>
    <property type="project" value="InterPro"/>
</dbReference>
<dbReference type="PANTHER" id="PTHR30203">
    <property type="entry name" value="OUTER MEMBRANE CATION EFFLUX PROTEIN"/>
    <property type="match status" value="1"/>
</dbReference>
<comment type="similarity">
    <text evidence="1 8">Belongs to the outer membrane factor (OMF) (TC 1.B.17) family.</text>
</comment>
<organism evidence="10 11">
    <name type="scientific">Pseudomonas jilinensis</name>
    <dbReference type="NCBI Taxonomy" id="2078689"/>
    <lineage>
        <taxon>Bacteria</taxon>
        <taxon>Pseudomonadati</taxon>
        <taxon>Pseudomonadota</taxon>
        <taxon>Gammaproteobacteria</taxon>
        <taxon>Pseudomonadales</taxon>
        <taxon>Pseudomonadaceae</taxon>
        <taxon>Pseudomonas</taxon>
    </lineage>
</organism>
<gene>
    <name evidence="10" type="ORF">C2846_17390</name>
</gene>
<evidence type="ECO:0000313" key="10">
    <source>
        <dbReference type="EMBL" id="RHW19736.1"/>
    </source>
</evidence>
<dbReference type="EMBL" id="QJSA01000019">
    <property type="protein sequence ID" value="RHW19736.1"/>
    <property type="molecule type" value="Genomic_DNA"/>
</dbReference>
<dbReference type="Gene3D" id="1.20.1600.10">
    <property type="entry name" value="Outer membrane efflux proteins (OEP)"/>
    <property type="match status" value="1"/>
</dbReference>
<keyword evidence="6" id="KW-0998">Cell outer membrane</keyword>
<comment type="subcellular location">
    <subcellularLocation>
        <location evidence="8">Cell outer membrane</location>
        <topology evidence="8">Lipid-anchor</topology>
    </subcellularLocation>
</comment>
<dbReference type="AlphaFoldDB" id="A0A396RUB6"/>
<dbReference type="Pfam" id="PF02321">
    <property type="entry name" value="OEP"/>
    <property type="match status" value="2"/>
</dbReference>
<evidence type="ECO:0000256" key="1">
    <source>
        <dbReference type="ARBA" id="ARBA00007613"/>
    </source>
</evidence>
<evidence type="ECO:0000313" key="11">
    <source>
        <dbReference type="Proteomes" id="UP000265745"/>
    </source>
</evidence>
<comment type="caution">
    <text evidence="10">The sequence shown here is derived from an EMBL/GenBank/DDBJ whole genome shotgun (WGS) entry which is preliminary data.</text>
</comment>
<keyword evidence="7 8" id="KW-0449">Lipoprotein</keyword>
<evidence type="ECO:0000256" key="2">
    <source>
        <dbReference type="ARBA" id="ARBA00022452"/>
    </source>
</evidence>
<evidence type="ECO:0000256" key="4">
    <source>
        <dbReference type="ARBA" id="ARBA00023136"/>
    </source>
</evidence>
<dbReference type="Proteomes" id="UP000265745">
    <property type="component" value="Unassembled WGS sequence"/>
</dbReference>
<name>A0A396RUB6_9PSED</name>
<dbReference type="InterPro" id="IPR003423">
    <property type="entry name" value="OMP_efflux"/>
</dbReference>
<keyword evidence="4 8" id="KW-0472">Membrane</keyword>
<evidence type="ECO:0000256" key="5">
    <source>
        <dbReference type="ARBA" id="ARBA00023139"/>
    </source>
</evidence>
<evidence type="ECO:0000256" key="9">
    <source>
        <dbReference type="SAM" id="MobiDB-lite"/>
    </source>
</evidence>
<evidence type="ECO:0000256" key="3">
    <source>
        <dbReference type="ARBA" id="ARBA00022692"/>
    </source>
</evidence>
<dbReference type="GO" id="GO:0009279">
    <property type="term" value="C:cell outer membrane"/>
    <property type="evidence" value="ECO:0007669"/>
    <property type="project" value="UniProtKB-SubCell"/>
</dbReference>
<dbReference type="NCBIfam" id="TIGR01845">
    <property type="entry name" value="outer_NodT"/>
    <property type="match status" value="1"/>
</dbReference>
<dbReference type="SUPFAM" id="SSF56954">
    <property type="entry name" value="Outer membrane efflux proteins (OEP)"/>
    <property type="match status" value="1"/>
</dbReference>
<dbReference type="Gene3D" id="2.20.200.10">
    <property type="entry name" value="Outer membrane efflux proteins (OEP)"/>
    <property type="match status" value="1"/>
</dbReference>
<sequence>MATCPPTRRRTLTLWWLSVRIKPTLIKPALISAILALSGCAINAPLPDAQIAAPTQWSQPADQSSWPTSATWDSYGSAELQALLQRARTNNLDLASAASRLVQADAQLRQTGASLLPQASSGLGTTRSDSSRTDANGDSSRTSYSANLNVSYEVDFWGRNRNLVESARASLDASRFDYSTLMLSIEASVANTWFQQLETERRLLLARENLAAAERVLELVEARYRYGAADSLELSQQRTLVTQQRASLPSLEQQQLALRNAMALLLGEAPDADLPIPGDLQSLQFPAIEAGLPAELLQRRPDIRASESRLVAANADLGAARAALYPSIQLTGQYGAQSLALSTLVNNPVTSWSLAAGLTQPIFQGGRLRAQVTQAEARQEELLIDYQRSILSAFGEVDTALGALRQAQVRHDYLAQATEEAELAFRLAETRYRAGAITLQTLLDTQRTLFQSQDSLTQQRSAWLQASVDLFRVLGGGWAETSDS</sequence>
<evidence type="ECO:0000256" key="8">
    <source>
        <dbReference type="RuleBase" id="RU362097"/>
    </source>
</evidence>
<evidence type="ECO:0000256" key="7">
    <source>
        <dbReference type="ARBA" id="ARBA00023288"/>
    </source>
</evidence>
<dbReference type="InterPro" id="IPR010131">
    <property type="entry name" value="MdtP/NodT-like"/>
</dbReference>